<dbReference type="Pfam" id="PF00497">
    <property type="entry name" value="SBP_bac_3"/>
    <property type="match status" value="1"/>
</dbReference>
<dbReference type="InterPro" id="IPR001638">
    <property type="entry name" value="Solute-binding_3/MltF_N"/>
</dbReference>
<evidence type="ECO:0000259" key="4">
    <source>
        <dbReference type="Pfam" id="PF00497"/>
    </source>
</evidence>
<dbReference type="Gene3D" id="3.40.190.10">
    <property type="entry name" value="Periplasmic binding protein-like II"/>
    <property type="match status" value="2"/>
</dbReference>
<dbReference type="Proteomes" id="UP001501565">
    <property type="component" value="Unassembled WGS sequence"/>
</dbReference>
<accession>A0ABP7N4G0</accession>
<reference evidence="6" key="1">
    <citation type="journal article" date="2019" name="Int. J. Syst. Evol. Microbiol.">
        <title>The Global Catalogue of Microorganisms (GCM) 10K type strain sequencing project: providing services to taxonomists for standard genome sequencing and annotation.</title>
        <authorList>
            <consortium name="The Broad Institute Genomics Platform"/>
            <consortium name="The Broad Institute Genome Sequencing Center for Infectious Disease"/>
            <person name="Wu L."/>
            <person name="Ma J."/>
        </authorList>
    </citation>
    <scope>NUCLEOTIDE SEQUENCE [LARGE SCALE GENOMIC DNA]</scope>
    <source>
        <strain evidence="6">JCM 17551</strain>
    </source>
</reference>
<evidence type="ECO:0000256" key="3">
    <source>
        <dbReference type="SAM" id="SignalP"/>
    </source>
</evidence>
<protein>
    <submittedName>
        <fullName evidence="5">ABC transporter substrate-binding protein</fullName>
    </submittedName>
</protein>
<comment type="caution">
    <text evidence="5">The sequence shown here is derived from an EMBL/GenBank/DDBJ whole genome shotgun (WGS) entry which is preliminary data.</text>
</comment>
<feature type="signal peptide" evidence="3">
    <location>
        <begin position="1"/>
        <end position="18"/>
    </location>
</feature>
<feature type="chain" id="PRO_5045942717" evidence="3">
    <location>
        <begin position="19"/>
        <end position="258"/>
    </location>
</feature>
<evidence type="ECO:0000256" key="1">
    <source>
        <dbReference type="ARBA" id="ARBA00010333"/>
    </source>
</evidence>
<gene>
    <name evidence="5" type="ORF">GCM10022277_35120</name>
</gene>
<comment type="similarity">
    <text evidence="1">Belongs to the bacterial solute-binding protein 3 family.</text>
</comment>
<keyword evidence="2 3" id="KW-0732">Signal</keyword>
<organism evidence="5 6">
    <name type="scientific">Litoribacillus peritrichatus</name>
    <dbReference type="NCBI Taxonomy" id="718191"/>
    <lineage>
        <taxon>Bacteria</taxon>
        <taxon>Pseudomonadati</taxon>
        <taxon>Pseudomonadota</taxon>
        <taxon>Gammaproteobacteria</taxon>
        <taxon>Oceanospirillales</taxon>
        <taxon>Oceanospirillaceae</taxon>
        <taxon>Litoribacillus</taxon>
    </lineage>
</organism>
<evidence type="ECO:0000256" key="2">
    <source>
        <dbReference type="ARBA" id="ARBA00022729"/>
    </source>
</evidence>
<sequence length="258" mass="29622">MRTFLCLVLILGHSLVMAQEPKQLKIEREFIKSMTIVAPVWKNFTNEDGSGLYWSVVKEIFEPVGVKVETKSVPWNRAMKMVSKYRVYNAIAGETLKTEEALIFPDYPIDVEYLAVLTKSNKRNAFKGYQSFKGKTVGWLKDYELIDKDKRNFTLKEYRNIDQGIQYLIAGKIDFLIDEPDVVDEGVKKNGLSPVDFQVAQMPDGTEIFVGFRVDQISEELIKIYNERVPVLVKSGRMEAIYNRWGLSNMPTSLKGQD</sequence>
<evidence type="ECO:0000313" key="5">
    <source>
        <dbReference type="EMBL" id="GAA3935573.1"/>
    </source>
</evidence>
<proteinExistence type="inferred from homology"/>
<keyword evidence="6" id="KW-1185">Reference proteome</keyword>
<dbReference type="PANTHER" id="PTHR35936:SF6">
    <property type="entry name" value="AMINO ACID ABC TRANSPORTER SUBSTRATE-BINDING PAAT FAMILY PROTEIN"/>
    <property type="match status" value="1"/>
</dbReference>
<feature type="domain" description="Solute-binding protein family 3/N-terminal" evidence="4">
    <location>
        <begin position="47"/>
        <end position="246"/>
    </location>
</feature>
<evidence type="ECO:0000313" key="6">
    <source>
        <dbReference type="Proteomes" id="UP001501565"/>
    </source>
</evidence>
<dbReference type="EMBL" id="BAABBN010000012">
    <property type="protein sequence ID" value="GAA3935573.1"/>
    <property type="molecule type" value="Genomic_DNA"/>
</dbReference>
<dbReference type="SUPFAM" id="SSF53850">
    <property type="entry name" value="Periplasmic binding protein-like II"/>
    <property type="match status" value="1"/>
</dbReference>
<name>A0ABP7N4G0_9GAMM</name>
<dbReference type="RefSeq" id="WP_344799908.1">
    <property type="nucleotide sequence ID" value="NZ_BAABBN010000012.1"/>
</dbReference>
<dbReference type="PANTHER" id="PTHR35936">
    <property type="entry name" value="MEMBRANE-BOUND LYTIC MUREIN TRANSGLYCOSYLASE F"/>
    <property type="match status" value="1"/>
</dbReference>